<keyword evidence="2" id="KW-1185">Reference proteome</keyword>
<dbReference type="SUPFAM" id="SSF53254">
    <property type="entry name" value="Phosphoglycerate mutase-like"/>
    <property type="match status" value="1"/>
</dbReference>
<dbReference type="InterPro" id="IPR029033">
    <property type="entry name" value="His_PPase_superfam"/>
</dbReference>
<protein>
    <submittedName>
        <fullName evidence="1">Uncharacterized protein</fullName>
    </submittedName>
</protein>
<comment type="caution">
    <text evidence="1">The sequence shown here is derived from an EMBL/GenBank/DDBJ whole genome shotgun (WGS) entry which is preliminary data.</text>
</comment>
<proteinExistence type="predicted"/>
<organism evidence="1 2">
    <name type="scientific">Dentipellis fragilis</name>
    <dbReference type="NCBI Taxonomy" id="205917"/>
    <lineage>
        <taxon>Eukaryota</taxon>
        <taxon>Fungi</taxon>
        <taxon>Dikarya</taxon>
        <taxon>Basidiomycota</taxon>
        <taxon>Agaricomycotina</taxon>
        <taxon>Agaricomycetes</taxon>
        <taxon>Russulales</taxon>
        <taxon>Hericiaceae</taxon>
        <taxon>Dentipellis</taxon>
    </lineage>
</organism>
<sequence>HDTALAALTSTLDVFDNRCALRLSPLSLSLRADSTTWMPRWPAFTASVTFELFRHAAGDAHGHGHAMDSEAEAVHAHMNVDAQPPQNLGVLQTVLGAGQHFAFRRRAQEQGEYYVRARYQNRNILLPLCADEGKHLPGSPEFCTLGAFAERVAELVPRDWEAECAVKS</sequence>
<feature type="non-terminal residue" evidence="1">
    <location>
        <position position="1"/>
    </location>
</feature>
<name>A0A4Y9Y9W0_9AGAM</name>
<evidence type="ECO:0000313" key="2">
    <source>
        <dbReference type="Proteomes" id="UP000298327"/>
    </source>
</evidence>
<accession>A0A4Y9Y9W0</accession>
<dbReference type="OrthoDB" id="10257284at2759"/>
<dbReference type="STRING" id="205917.A0A4Y9Y9W0"/>
<dbReference type="Proteomes" id="UP000298327">
    <property type="component" value="Unassembled WGS sequence"/>
</dbReference>
<dbReference type="AlphaFoldDB" id="A0A4Y9Y9W0"/>
<dbReference type="EMBL" id="SEOQ01000624">
    <property type="protein sequence ID" value="TFY59356.1"/>
    <property type="molecule type" value="Genomic_DNA"/>
</dbReference>
<dbReference type="Gene3D" id="3.40.50.1240">
    <property type="entry name" value="Phosphoglycerate mutase-like"/>
    <property type="match status" value="1"/>
</dbReference>
<reference evidence="1 2" key="1">
    <citation type="submission" date="2019-02" db="EMBL/GenBank/DDBJ databases">
        <title>Genome sequencing of the rare red list fungi Dentipellis fragilis.</title>
        <authorList>
            <person name="Buettner E."/>
            <person name="Kellner H."/>
        </authorList>
    </citation>
    <scope>NUCLEOTIDE SEQUENCE [LARGE SCALE GENOMIC DNA]</scope>
    <source>
        <strain evidence="1 2">DSM 105465</strain>
    </source>
</reference>
<evidence type="ECO:0000313" key="1">
    <source>
        <dbReference type="EMBL" id="TFY59356.1"/>
    </source>
</evidence>
<gene>
    <name evidence="1" type="ORF">EVG20_g7818</name>
</gene>